<dbReference type="PRINTS" id="PR00040">
    <property type="entry name" value="HTHMERR"/>
</dbReference>
<dbReference type="SMART" id="SM00422">
    <property type="entry name" value="HTH_MERR"/>
    <property type="match status" value="1"/>
</dbReference>
<dbReference type="GO" id="GO:0046689">
    <property type="term" value="P:response to mercury ion"/>
    <property type="evidence" value="ECO:0007669"/>
    <property type="project" value="UniProtKB-KW"/>
</dbReference>
<dbReference type="Gene3D" id="3.40.50.300">
    <property type="entry name" value="P-loop containing nucleotide triphosphate hydrolases"/>
    <property type="match status" value="1"/>
</dbReference>
<evidence type="ECO:0000256" key="4">
    <source>
        <dbReference type="ARBA" id="ARBA00023015"/>
    </source>
</evidence>
<protein>
    <recommendedName>
        <fullName evidence="1">Mercuric resistance operon regulatory protein</fullName>
    </recommendedName>
</protein>
<reference evidence="10" key="1">
    <citation type="submission" date="2017-08" db="EMBL/GenBank/DDBJ databases">
        <title>A dynamic microbial community with high functional redundancy inhabits the cold, oxic subseafloor aquifer.</title>
        <authorList>
            <person name="Tully B.J."/>
            <person name="Wheat C.G."/>
            <person name="Glazer B.T."/>
            <person name="Huber J.A."/>
        </authorList>
    </citation>
    <scope>NUCLEOTIDE SEQUENCE [LARGE SCALE GENOMIC DNA]</scope>
</reference>
<accession>A0A2A4Y9W7</accession>
<comment type="caution">
    <text evidence="9">The sequence shown here is derived from an EMBL/GenBank/DDBJ whole genome shotgun (WGS) entry which is preliminary data.</text>
</comment>
<keyword evidence="3" id="KW-0476">Mercury</keyword>
<evidence type="ECO:0000313" key="9">
    <source>
        <dbReference type="EMBL" id="PCI91514.1"/>
    </source>
</evidence>
<evidence type="ECO:0000313" key="10">
    <source>
        <dbReference type="Proteomes" id="UP000217838"/>
    </source>
</evidence>
<evidence type="ECO:0000259" key="8">
    <source>
        <dbReference type="PROSITE" id="PS50937"/>
    </source>
</evidence>
<dbReference type="EMBL" id="NVUU01000132">
    <property type="protein sequence ID" value="PCI91514.1"/>
    <property type="molecule type" value="Genomic_DNA"/>
</dbReference>
<dbReference type="Proteomes" id="UP000217838">
    <property type="component" value="Unassembled WGS sequence"/>
</dbReference>
<dbReference type="InterPro" id="IPR027417">
    <property type="entry name" value="P-loop_NTPase"/>
</dbReference>
<keyword evidence="2" id="KW-0475">Mercuric resistance</keyword>
<dbReference type="PANTHER" id="PTHR30204">
    <property type="entry name" value="REDOX-CYCLING DRUG-SENSING TRANSCRIPTIONAL ACTIVATOR SOXR"/>
    <property type="match status" value="1"/>
</dbReference>
<dbReference type="GO" id="GO:0006614">
    <property type="term" value="P:SRP-dependent cotranslational protein targeting to membrane"/>
    <property type="evidence" value="ECO:0007669"/>
    <property type="project" value="InterPro"/>
</dbReference>
<dbReference type="GO" id="GO:0005525">
    <property type="term" value="F:GTP binding"/>
    <property type="evidence" value="ECO:0007669"/>
    <property type="project" value="UniProtKB-KW"/>
</dbReference>
<dbReference type="Pfam" id="PF13411">
    <property type="entry name" value="MerR_1"/>
    <property type="match status" value="1"/>
</dbReference>
<dbReference type="PROSITE" id="PS50937">
    <property type="entry name" value="HTH_MERR_2"/>
    <property type="match status" value="1"/>
</dbReference>
<comment type="function">
    <text evidence="7">Mediates the mercuric-dependent induction of mercury resistance operon. In the absence of mercury MerR represses transcription by binding tightly to the mer operator region; when mercury is present the dimeric complex binds a single ion and becomes a potent transcriptional activator, while remaining bound to the mer site.</text>
</comment>
<evidence type="ECO:0000256" key="3">
    <source>
        <dbReference type="ARBA" id="ARBA00022914"/>
    </source>
</evidence>
<dbReference type="InterPro" id="IPR000551">
    <property type="entry name" value="MerR-type_HTH_dom"/>
</dbReference>
<organism evidence="9 10">
    <name type="scientific">Aerophobetes bacterium</name>
    <dbReference type="NCBI Taxonomy" id="2030807"/>
    <lineage>
        <taxon>Bacteria</taxon>
        <taxon>Candidatus Aerophobota</taxon>
    </lineage>
</organism>
<keyword evidence="5" id="KW-0238">DNA-binding</keyword>
<dbReference type="CDD" id="cd04783">
    <property type="entry name" value="HTH_MerR1"/>
    <property type="match status" value="1"/>
</dbReference>
<proteinExistence type="predicted"/>
<dbReference type="InterPro" id="IPR009061">
    <property type="entry name" value="DNA-bd_dom_put_sf"/>
</dbReference>
<dbReference type="GO" id="GO:0045340">
    <property type="term" value="F:mercury ion binding"/>
    <property type="evidence" value="ECO:0007669"/>
    <property type="project" value="InterPro"/>
</dbReference>
<feature type="domain" description="HTH merR-type" evidence="8">
    <location>
        <begin position="17"/>
        <end position="82"/>
    </location>
</feature>
<dbReference type="Gene3D" id="1.10.1660.10">
    <property type="match status" value="1"/>
</dbReference>
<evidence type="ECO:0000256" key="1">
    <source>
        <dbReference type="ARBA" id="ARBA00017146"/>
    </source>
</evidence>
<evidence type="ECO:0000256" key="6">
    <source>
        <dbReference type="ARBA" id="ARBA00023163"/>
    </source>
</evidence>
<dbReference type="NCBIfam" id="TIGR02051">
    <property type="entry name" value="MerR"/>
    <property type="match status" value="1"/>
</dbReference>
<dbReference type="GO" id="GO:0003677">
    <property type="term" value="F:DNA binding"/>
    <property type="evidence" value="ECO:0007669"/>
    <property type="project" value="UniProtKB-KW"/>
</dbReference>
<sequence length="141" mass="16059">MLVSCDIYRPAAIEQLKTLANQVGVNVETIRFYEREGLIKQPLKPATGYRHYCDDILNRVLFIKRTQELGFSLKEVDNLLRLNDSPCHQVQALAENKLKSVQDKINDLKKLQFALTELVGQCRSNTDDNSCPIIDSLLPNN</sequence>
<dbReference type="InterPro" id="IPR011794">
    <property type="entry name" value="MerR"/>
</dbReference>
<dbReference type="AlphaFoldDB" id="A0A2A4Y9W7"/>
<evidence type="ECO:0000256" key="5">
    <source>
        <dbReference type="ARBA" id="ARBA00023125"/>
    </source>
</evidence>
<dbReference type="GO" id="GO:0003700">
    <property type="term" value="F:DNA-binding transcription factor activity"/>
    <property type="evidence" value="ECO:0007669"/>
    <property type="project" value="InterPro"/>
</dbReference>
<evidence type="ECO:0000256" key="2">
    <source>
        <dbReference type="ARBA" id="ARBA00022466"/>
    </source>
</evidence>
<evidence type="ECO:0000256" key="7">
    <source>
        <dbReference type="ARBA" id="ARBA00024874"/>
    </source>
</evidence>
<gene>
    <name evidence="9" type="primary">merR</name>
    <name evidence="9" type="ORF">COB11_08350</name>
</gene>
<keyword evidence="6" id="KW-0804">Transcription</keyword>
<dbReference type="InterPro" id="IPR047057">
    <property type="entry name" value="MerR_fam"/>
</dbReference>
<dbReference type="PANTHER" id="PTHR30204:SF94">
    <property type="entry name" value="HEAVY METAL-DEPENDENT TRANSCRIPTIONAL REGULATOR HI_0293-RELATED"/>
    <property type="match status" value="1"/>
</dbReference>
<name>A0A2A4Y9W7_UNCAE</name>
<keyword evidence="4" id="KW-0805">Transcription regulation</keyword>
<dbReference type="SUPFAM" id="SSF46955">
    <property type="entry name" value="Putative DNA-binding domain"/>
    <property type="match status" value="1"/>
</dbReference>